<gene>
    <name evidence="5" type="ORF">AAE3_LOCUS6816</name>
</gene>
<feature type="compositionally biased region" description="Basic and acidic residues" evidence="2">
    <location>
        <begin position="333"/>
        <end position="344"/>
    </location>
</feature>
<dbReference type="Gene3D" id="2.60.200.20">
    <property type="match status" value="1"/>
</dbReference>
<feature type="transmembrane region" description="Helical" evidence="3">
    <location>
        <begin position="712"/>
        <end position="734"/>
    </location>
</feature>
<protein>
    <recommendedName>
        <fullName evidence="4">FHA domain-containing protein</fullName>
    </recommendedName>
</protein>
<feature type="compositionally biased region" description="Polar residues" evidence="2">
    <location>
        <begin position="223"/>
        <end position="235"/>
    </location>
</feature>
<feature type="region of interest" description="Disordered" evidence="2">
    <location>
        <begin position="333"/>
        <end position="359"/>
    </location>
</feature>
<keyword evidence="6" id="KW-1185">Reference proteome</keyword>
<feature type="domain" description="FHA" evidence="4">
    <location>
        <begin position="53"/>
        <end position="108"/>
    </location>
</feature>
<evidence type="ECO:0000313" key="5">
    <source>
        <dbReference type="EMBL" id="CAA7264543.1"/>
    </source>
</evidence>
<evidence type="ECO:0000259" key="4">
    <source>
        <dbReference type="PROSITE" id="PS50006"/>
    </source>
</evidence>
<dbReference type="PROSITE" id="PS50006">
    <property type="entry name" value="FHA_DOMAIN"/>
    <property type="match status" value="1"/>
</dbReference>
<dbReference type="OrthoDB" id="4096268at2759"/>
<feature type="region of interest" description="Disordered" evidence="2">
    <location>
        <begin position="625"/>
        <end position="649"/>
    </location>
</feature>
<dbReference type="EMBL" id="CACVBS010000045">
    <property type="protein sequence ID" value="CAA7264543.1"/>
    <property type="molecule type" value="Genomic_DNA"/>
</dbReference>
<evidence type="ECO:0000256" key="1">
    <source>
        <dbReference type="SAM" id="Coils"/>
    </source>
</evidence>
<organism evidence="5 6">
    <name type="scientific">Cyclocybe aegerita</name>
    <name type="common">Black poplar mushroom</name>
    <name type="synonym">Agrocybe aegerita</name>
    <dbReference type="NCBI Taxonomy" id="1973307"/>
    <lineage>
        <taxon>Eukaryota</taxon>
        <taxon>Fungi</taxon>
        <taxon>Dikarya</taxon>
        <taxon>Basidiomycota</taxon>
        <taxon>Agaricomycotina</taxon>
        <taxon>Agaricomycetes</taxon>
        <taxon>Agaricomycetidae</taxon>
        <taxon>Agaricales</taxon>
        <taxon>Agaricineae</taxon>
        <taxon>Bolbitiaceae</taxon>
        <taxon>Cyclocybe</taxon>
    </lineage>
</organism>
<sequence>MLLDDEIVFLGTRHPQTPPQVQRPVTGVVLHVEKCGLIDGHSLTFRRANSSIVHIGRRSGFEPDRRPQDTDNAMFRCAVVSRKHARITFSDSGHVYIIDERSHHGTHIRKSGELFSTMLKSETSTLLNDGDIITFGKAVGKGDECVGPVVVRVELLYSGNTQSTSTFRPLVVPSTASPTSDKSMSKPHSGRYGLDSSPSSSDESYQSGAYSDIEEIPPPPSNVKPTESQNTPSSNLATIGQAFNTFSLFKRLLPPAHEPTTPRRLPSVTEIVERPLAQMTSFFSSFGPDSVPTSPRRNSPGFASSMLSLADVPPSNFPDFLPVGFDASQHDIYEVSDGSGDKSRSNSPMDLASPSPPPEIIVPSSIPPLIEFPPLSPVLCVRHSPKVSNGNLSEDGEARAEVVVPETPLPQEQPAPPSPTSIHHEAADPVPVVTQSQMRTVEQTLKRIQDDLARLHNHRRKHRSRINSTLQLITDRFNQFDDRLAEVNAEYTSLFDQVDTIQHVDIPDLQGELEAIQERVDDIPSRLTTPEPMEKSPAPAPVLTEREDVKASVQALHSLVDEIKLLRKTTQQQATEELEAIKVLREAAMSDIATAQAEVKALALQAKQAQQAAAAAMQATKTPVLTSLKRKRDDTDENEEGSGASEKCVSAVEKESENSVVAAGLKGEDVEMDEGAAAPIPTAAFVPMDVDLVKTRVVVVDGPRPRKRARRFASIVAHTATAVTIGAVVTWSALAFS</sequence>
<feature type="coiled-coil region" evidence="1">
    <location>
        <begin position="438"/>
        <end position="465"/>
    </location>
</feature>
<dbReference type="Pfam" id="PF00498">
    <property type="entry name" value="FHA"/>
    <property type="match status" value="1"/>
</dbReference>
<evidence type="ECO:0000313" key="6">
    <source>
        <dbReference type="Proteomes" id="UP000467700"/>
    </source>
</evidence>
<keyword evidence="3" id="KW-0812">Transmembrane</keyword>
<keyword evidence="3" id="KW-1133">Transmembrane helix</keyword>
<feature type="region of interest" description="Disordered" evidence="2">
    <location>
        <begin position="167"/>
        <end position="235"/>
    </location>
</feature>
<feature type="compositionally biased region" description="Pro residues" evidence="2">
    <location>
        <begin position="407"/>
        <end position="419"/>
    </location>
</feature>
<reference evidence="5 6" key="1">
    <citation type="submission" date="2020-01" db="EMBL/GenBank/DDBJ databases">
        <authorList>
            <person name="Gupta K D."/>
        </authorList>
    </citation>
    <scope>NUCLEOTIDE SEQUENCE [LARGE SCALE GENOMIC DNA]</scope>
</reference>
<evidence type="ECO:0000256" key="2">
    <source>
        <dbReference type="SAM" id="MobiDB-lite"/>
    </source>
</evidence>
<comment type="caution">
    <text evidence="5">The sequence shown here is derived from an EMBL/GenBank/DDBJ whole genome shotgun (WGS) entry which is preliminary data.</text>
</comment>
<keyword evidence="3" id="KW-0472">Membrane</keyword>
<proteinExistence type="predicted"/>
<dbReference type="InterPro" id="IPR000253">
    <property type="entry name" value="FHA_dom"/>
</dbReference>
<dbReference type="SUPFAM" id="SSF49879">
    <property type="entry name" value="SMAD/FHA domain"/>
    <property type="match status" value="1"/>
</dbReference>
<keyword evidence="1" id="KW-0175">Coiled coil</keyword>
<dbReference type="Proteomes" id="UP000467700">
    <property type="component" value="Unassembled WGS sequence"/>
</dbReference>
<feature type="coiled-coil region" evidence="1">
    <location>
        <begin position="585"/>
        <end position="619"/>
    </location>
</feature>
<feature type="compositionally biased region" description="Low complexity" evidence="2">
    <location>
        <begin position="196"/>
        <end position="207"/>
    </location>
</feature>
<feature type="region of interest" description="Disordered" evidence="2">
    <location>
        <begin position="406"/>
        <end position="425"/>
    </location>
</feature>
<dbReference type="InterPro" id="IPR008984">
    <property type="entry name" value="SMAD_FHA_dom_sf"/>
</dbReference>
<evidence type="ECO:0000256" key="3">
    <source>
        <dbReference type="SAM" id="Phobius"/>
    </source>
</evidence>
<accession>A0A8S0XJJ1</accession>
<dbReference type="AlphaFoldDB" id="A0A8S0XJJ1"/>
<name>A0A8S0XJJ1_CYCAE</name>